<proteinExistence type="predicted"/>
<evidence type="ECO:0000313" key="2">
    <source>
        <dbReference type="EMBL" id="GAA1643433.1"/>
    </source>
</evidence>
<accession>A0ABN2FFJ2</accession>
<feature type="compositionally biased region" description="Basic and acidic residues" evidence="1">
    <location>
        <begin position="73"/>
        <end position="93"/>
    </location>
</feature>
<gene>
    <name evidence="2" type="ORF">GCM10009744_37120</name>
</gene>
<name>A0ABN2FFJ2_9ACTN</name>
<feature type="compositionally biased region" description="Basic and acidic residues" evidence="1">
    <location>
        <begin position="14"/>
        <end position="64"/>
    </location>
</feature>
<dbReference type="RefSeq" id="WP_344112869.1">
    <property type="nucleotide sequence ID" value="NZ_BAAANE010000007.1"/>
</dbReference>
<protein>
    <submittedName>
        <fullName evidence="2">Uncharacterized protein</fullName>
    </submittedName>
</protein>
<reference evidence="2 3" key="1">
    <citation type="journal article" date="2019" name="Int. J. Syst. Evol. Microbiol.">
        <title>The Global Catalogue of Microorganisms (GCM) 10K type strain sequencing project: providing services to taxonomists for standard genome sequencing and annotation.</title>
        <authorList>
            <consortium name="The Broad Institute Genomics Platform"/>
            <consortium name="The Broad Institute Genome Sequencing Center for Infectious Disease"/>
            <person name="Wu L."/>
            <person name="Ma J."/>
        </authorList>
    </citation>
    <scope>NUCLEOTIDE SEQUENCE [LARGE SCALE GENOMIC DNA]</scope>
    <source>
        <strain evidence="2 3">JCM 14306</strain>
    </source>
</reference>
<dbReference type="EMBL" id="BAAANE010000007">
    <property type="protein sequence ID" value="GAA1643433.1"/>
    <property type="molecule type" value="Genomic_DNA"/>
</dbReference>
<comment type="caution">
    <text evidence="2">The sequence shown here is derived from an EMBL/GenBank/DDBJ whole genome shotgun (WGS) entry which is preliminary data.</text>
</comment>
<evidence type="ECO:0000313" key="3">
    <source>
        <dbReference type="Proteomes" id="UP001501319"/>
    </source>
</evidence>
<feature type="region of interest" description="Disordered" evidence="1">
    <location>
        <begin position="1"/>
        <end position="111"/>
    </location>
</feature>
<feature type="compositionally biased region" description="Low complexity" evidence="1">
    <location>
        <begin position="94"/>
        <end position="109"/>
    </location>
</feature>
<dbReference type="Proteomes" id="UP001501319">
    <property type="component" value="Unassembled WGS sequence"/>
</dbReference>
<organism evidence="2 3">
    <name type="scientific">Kribbella alba</name>
    <dbReference type="NCBI Taxonomy" id="190197"/>
    <lineage>
        <taxon>Bacteria</taxon>
        <taxon>Bacillati</taxon>
        <taxon>Actinomycetota</taxon>
        <taxon>Actinomycetes</taxon>
        <taxon>Propionibacteriales</taxon>
        <taxon>Kribbellaceae</taxon>
        <taxon>Kribbella</taxon>
    </lineage>
</organism>
<sequence length="195" mass="21551">MTTRSNDPLESAVTDDRETALNRSDNGDVDRPDDRDRAGDLDRPDDNGRSSDADRSMEGDRTMDADQSTGSTDTDRSMEMDRSTDDGSLDRSTGHATGTATTATTTDADPLVPGEAAVDFKARWVVIQQGFVDDPRTAVTDADRLVGDVLQRLSTTFDEQHTGLERQWNDGEPSTEDLRSALQRYRAFFERLLTL</sequence>
<keyword evidence="3" id="KW-1185">Reference proteome</keyword>
<evidence type="ECO:0000256" key="1">
    <source>
        <dbReference type="SAM" id="MobiDB-lite"/>
    </source>
</evidence>